<evidence type="ECO:0000313" key="1">
    <source>
        <dbReference type="EMBL" id="KAJ4705966.1"/>
    </source>
</evidence>
<accession>A0ACC1X3B7</accession>
<sequence length="349" mass="40001">MFIALLIWSLANYLDVSFGNLRMHKAGEKVWQAKFRSISLRLGYIGNTCWALLFFPVTRGSSVLPLVVLTSESSIKYHIWLGHLSNLLFALHTVGFFIYWAMIDQMAEGSWTQKLYRETSSSVDRIEVSVEGPYGPNSYHFLRHESLVMVSGGSGISPFISIIREIIFQSNKPDFQVPNVHLICSFKNFADLSMLDILLPIFGTPVELSKLQLQIEVYVTKENERPKSDTQNLLQSIWFKPNPLDSPISSALGSNSWLWLGAIITSSFIMFLLLLGIVTRFYIYPIERNGTEVYHYSYKCLWDMFLVCVCVFIVSSSVYLWSKQQQNAQREANSIVFLCEIFQNTNILY</sequence>
<dbReference type="Proteomes" id="UP001164539">
    <property type="component" value="Chromosome 11"/>
</dbReference>
<evidence type="ECO:0000313" key="2">
    <source>
        <dbReference type="Proteomes" id="UP001164539"/>
    </source>
</evidence>
<name>A0ACC1X3B7_MELAZ</name>
<protein>
    <submittedName>
        <fullName evidence="1">Ferric reduction oxidase</fullName>
    </submittedName>
</protein>
<dbReference type="EMBL" id="CM051404">
    <property type="protein sequence ID" value="KAJ4705966.1"/>
    <property type="molecule type" value="Genomic_DNA"/>
</dbReference>
<reference evidence="1 2" key="1">
    <citation type="journal article" date="2023" name="Science">
        <title>Complex scaffold remodeling in plant triterpene biosynthesis.</title>
        <authorList>
            <person name="De La Pena R."/>
            <person name="Hodgson H."/>
            <person name="Liu J.C."/>
            <person name="Stephenson M.J."/>
            <person name="Martin A.C."/>
            <person name="Owen C."/>
            <person name="Harkess A."/>
            <person name="Leebens-Mack J."/>
            <person name="Jimenez L.E."/>
            <person name="Osbourn A."/>
            <person name="Sattely E.S."/>
        </authorList>
    </citation>
    <scope>NUCLEOTIDE SEQUENCE [LARGE SCALE GENOMIC DNA]</scope>
    <source>
        <strain evidence="2">cv. JPN11</strain>
        <tissue evidence="1">Leaf</tissue>
    </source>
</reference>
<keyword evidence="2" id="KW-1185">Reference proteome</keyword>
<comment type="caution">
    <text evidence="1">The sequence shown here is derived from an EMBL/GenBank/DDBJ whole genome shotgun (WGS) entry which is preliminary data.</text>
</comment>
<organism evidence="1 2">
    <name type="scientific">Melia azedarach</name>
    <name type="common">Chinaberry tree</name>
    <dbReference type="NCBI Taxonomy" id="155640"/>
    <lineage>
        <taxon>Eukaryota</taxon>
        <taxon>Viridiplantae</taxon>
        <taxon>Streptophyta</taxon>
        <taxon>Embryophyta</taxon>
        <taxon>Tracheophyta</taxon>
        <taxon>Spermatophyta</taxon>
        <taxon>Magnoliopsida</taxon>
        <taxon>eudicotyledons</taxon>
        <taxon>Gunneridae</taxon>
        <taxon>Pentapetalae</taxon>
        <taxon>rosids</taxon>
        <taxon>malvids</taxon>
        <taxon>Sapindales</taxon>
        <taxon>Meliaceae</taxon>
        <taxon>Melia</taxon>
    </lineage>
</organism>
<gene>
    <name evidence="1" type="ORF">OWV82_019684</name>
</gene>
<proteinExistence type="predicted"/>